<evidence type="ECO:0000256" key="3">
    <source>
        <dbReference type="ARBA" id="ARBA00022898"/>
    </source>
</evidence>
<keyword evidence="6" id="KW-1185">Reference proteome</keyword>
<organism evidence="5 6">
    <name type="scientific">Crossiella equi</name>
    <dbReference type="NCBI Taxonomy" id="130796"/>
    <lineage>
        <taxon>Bacteria</taxon>
        <taxon>Bacillati</taxon>
        <taxon>Actinomycetota</taxon>
        <taxon>Actinomycetes</taxon>
        <taxon>Pseudonocardiales</taxon>
        <taxon>Pseudonocardiaceae</taxon>
        <taxon>Crossiella</taxon>
    </lineage>
</organism>
<dbReference type="InterPro" id="IPR049943">
    <property type="entry name" value="Ser_HO-MeTrfase-like"/>
</dbReference>
<keyword evidence="3" id="KW-0663">Pyridoxal phosphate</keyword>
<dbReference type="RefSeq" id="WP_158103638.1">
    <property type="nucleotide sequence ID" value="NZ_JAGIOO010000001.1"/>
</dbReference>
<protein>
    <submittedName>
        <fullName evidence="5">Glycine hydroxymethyltransferase</fullName>
        <ecNumber evidence="5">2.1.2.1</ecNumber>
    </submittedName>
</protein>
<gene>
    <name evidence="5" type="ORF">JOF53_006352</name>
</gene>
<dbReference type="EMBL" id="JAGIOO010000001">
    <property type="protein sequence ID" value="MBP2477480.1"/>
    <property type="molecule type" value="Genomic_DNA"/>
</dbReference>
<comment type="cofactor">
    <cofactor evidence="1">
        <name>pyridoxal 5'-phosphate</name>
        <dbReference type="ChEBI" id="CHEBI:597326"/>
    </cofactor>
</comment>
<evidence type="ECO:0000313" key="5">
    <source>
        <dbReference type="EMBL" id="MBP2477480.1"/>
    </source>
</evidence>
<dbReference type="InterPro" id="IPR015422">
    <property type="entry name" value="PyrdxlP-dep_Trfase_small"/>
</dbReference>
<dbReference type="Pfam" id="PF00464">
    <property type="entry name" value="SHMT"/>
    <property type="match status" value="1"/>
</dbReference>
<dbReference type="GO" id="GO:0004372">
    <property type="term" value="F:glycine hydroxymethyltransferase activity"/>
    <property type="evidence" value="ECO:0007669"/>
    <property type="project" value="UniProtKB-EC"/>
</dbReference>
<dbReference type="SUPFAM" id="SSF53383">
    <property type="entry name" value="PLP-dependent transferases"/>
    <property type="match status" value="1"/>
</dbReference>
<proteinExistence type="inferred from homology"/>
<comment type="caution">
    <text evidence="5">The sequence shown here is derived from an EMBL/GenBank/DDBJ whole genome shotgun (WGS) entry which is preliminary data.</text>
</comment>
<dbReference type="Proteomes" id="UP001519363">
    <property type="component" value="Unassembled WGS sequence"/>
</dbReference>
<feature type="domain" description="Serine hydroxymethyltransferase-like" evidence="4">
    <location>
        <begin position="36"/>
        <end position="400"/>
    </location>
</feature>
<dbReference type="InterPro" id="IPR039429">
    <property type="entry name" value="SHMT-like_dom"/>
</dbReference>
<dbReference type="InterPro" id="IPR015421">
    <property type="entry name" value="PyrdxlP-dep_Trfase_major"/>
</dbReference>
<evidence type="ECO:0000256" key="2">
    <source>
        <dbReference type="ARBA" id="ARBA00006376"/>
    </source>
</evidence>
<dbReference type="Gene3D" id="3.40.640.10">
    <property type="entry name" value="Type I PLP-dependent aspartate aminotransferase-like (Major domain)"/>
    <property type="match status" value="1"/>
</dbReference>
<dbReference type="PANTHER" id="PTHR11680">
    <property type="entry name" value="SERINE HYDROXYMETHYLTRANSFERASE"/>
    <property type="match status" value="1"/>
</dbReference>
<dbReference type="Gene3D" id="3.90.1150.10">
    <property type="entry name" value="Aspartate Aminotransferase, domain 1"/>
    <property type="match status" value="1"/>
</dbReference>
<keyword evidence="5" id="KW-0808">Transferase</keyword>
<comment type="similarity">
    <text evidence="2">Belongs to the SHMT family.</text>
</comment>
<accession>A0ABS5ALN8</accession>
<dbReference type="InterPro" id="IPR015424">
    <property type="entry name" value="PyrdxlP-dep_Trfase"/>
</dbReference>
<reference evidence="5 6" key="1">
    <citation type="submission" date="2021-03" db="EMBL/GenBank/DDBJ databases">
        <title>Sequencing the genomes of 1000 actinobacteria strains.</title>
        <authorList>
            <person name="Klenk H.-P."/>
        </authorList>
    </citation>
    <scope>NUCLEOTIDE SEQUENCE [LARGE SCALE GENOMIC DNA]</scope>
    <source>
        <strain evidence="5 6">DSM 44580</strain>
    </source>
</reference>
<dbReference type="EC" id="2.1.2.1" evidence="5"/>
<dbReference type="PANTHER" id="PTHR11680:SF35">
    <property type="entry name" value="SERINE HYDROXYMETHYLTRANSFERASE 1"/>
    <property type="match status" value="1"/>
</dbReference>
<evidence type="ECO:0000313" key="6">
    <source>
        <dbReference type="Proteomes" id="UP001519363"/>
    </source>
</evidence>
<sequence>MSIPPEHVAYVDALASELDTTSPREIAARVAGLVAEHDQWRRGRCLNLLASDNTMTPGARRLLDCDLAIRVSEGLPGAKIYPKGKGNTYIDQIEGILISLAKKLFRADYVEHRATSNSMANAMAMSVLTKPGDTIIVQTPEGGGNMSYQPEGSPGLLGLRVLPMPADDFFNIDVPALAAMVRQERPSLLVIGGGKVLFPYPVTEIASLAVEVGARVLYDAAHVGGLIAAGRFQDPLREGADVLTTGTHKLQGGPVGGLLLTNDREIAGKVYEQTYPTYLQTRDGNKYAAAAYALAESLEFMGSYATQSVTNARALAIAATAEGFGAVGADRGFTETHHVLLDASRWGAWEVEHGCERANIFLHATRLPGDTLADLRGLRVGVQEVTRLGMREPEMAEIAVLLRRAAENDPTVTEDVEKLLSRFPEVAYAF</sequence>
<evidence type="ECO:0000256" key="1">
    <source>
        <dbReference type="ARBA" id="ARBA00001933"/>
    </source>
</evidence>
<name>A0ABS5ALN8_9PSEU</name>
<evidence type="ECO:0000259" key="4">
    <source>
        <dbReference type="Pfam" id="PF00464"/>
    </source>
</evidence>